<dbReference type="Proteomes" id="UP000529946">
    <property type="component" value="Unassembled WGS sequence"/>
</dbReference>
<evidence type="ECO:0008006" key="4">
    <source>
        <dbReference type="Google" id="ProtNLM"/>
    </source>
</evidence>
<comment type="caution">
    <text evidence="2">The sequence shown here is derived from an EMBL/GenBank/DDBJ whole genome shotgun (WGS) entry which is preliminary data.</text>
</comment>
<dbReference type="EMBL" id="JACIDM010000001">
    <property type="protein sequence ID" value="MBB4081316.1"/>
    <property type="molecule type" value="Genomic_DNA"/>
</dbReference>
<sequence>MIRRTVSALAAAVVMATAAAPAMAQTAPAPAAAQPGLSISDVSAWIAAHGGQVAPVQRVGDQTFIAVRDGEMTWAVFFYGCTGDVCADIQYAAFFSNPGVTLDMVNNWNRDQRFLKAFYAPADAGGDPSATVQYDLLLRPGGVDQLTDPTAVWVGMLGLFARHVGFLVETPAPAAPPQ</sequence>
<organism evidence="2 3">
    <name type="scientific">Brevundimonas lenta</name>
    <dbReference type="NCBI Taxonomy" id="424796"/>
    <lineage>
        <taxon>Bacteria</taxon>
        <taxon>Pseudomonadati</taxon>
        <taxon>Pseudomonadota</taxon>
        <taxon>Alphaproteobacteria</taxon>
        <taxon>Caulobacterales</taxon>
        <taxon>Caulobacteraceae</taxon>
        <taxon>Brevundimonas</taxon>
    </lineage>
</organism>
<dbReference type="AlphaFoldDB" id="A0A7W6JBV5"/>
<protein>
    <recommendedName>
        <fullName evidence="4">YbjN domain-containing protein</fullName>
    </recommendedName>
</protein>
<dbReference type="RefSeq" id="WP_183201860.1">
    <property type="nucleotide sequence ID" value="NZ_BAAAER010000002.1"/>
</dbReference>
<gene>
    <name evidence="2" type="ORF">GGR12_000155</name>
</gene>
<keyword evidence="1" id="KW-0732">Signal</keyword>
<name>A0A7W6JBV5_9CAUL</name>
<dbReference type="Pfam" id="PF10722">
    <property type="entry name" value="YbjN"/>
    <property type="match status" value="1"/>
</dbReference>
<feature type="chain" id="PRO_5030911428" description="YbjN domain-containing protein" evidence="1">
    <location>
        <begin position="25"/>
        <end position="178"/>
    </location>
</feature>
<feature type="signal peptide" evidence="1">
    <location>
        <begin position="1"/>
        <end position="24"/>
    </location>
</feature>
<evidence type="ECO:0000313" key="2">
    <source>
        <dbReference type="EMBL" id="MBB4081316.1"/>
    </source>
</evidence>
<accession>A0A7W6JBV5</accession>
<evidence type="ECO:0000256" key="1">
    <source>
        <dbReference type="SAM" id="SignalP"/>
    </source>
</evidence>
<dbReference type="CDD" id="cd17511">
    <property type="entry name" value="YbjN_AmyR-like"/>
    <property type="match status" value="1"/>
</dbReference>
<evidence type="ECO:0000313" key="3">
    <source>
        <dbReference type="Proteomes" id="UP000529946"/>
    </source>
</evidence>
<proteinExistence type="predicted"/>
<keyword evidence="3" id="KW-1185">Reference proteome</keyword>
<dbReference type="InterPro" id="IPR019660">
    <property type="entry name" value="Put_sensory_transdc_reg_YbjN"/>
</dbReference>
<reference evidence="2 3" key="1">
    <citation type="submission" date="2020-08" db="EMBL/GenBank/DDBJ databases">
        <title>Genomic Encyclopedia of Type Strains, Phase IV (KMG-IV): sequencing the most valuable type-strain genomes for metagenomic binning, comparative biology and taxonomic classification.</title>
        <authorList>
            <person name="Goeker M."/>
        </authorList>
    </citation>
    <scope>NUCLEOTIDE SEQUENCE [LARGE SCALE GENOMIC DNA]</scope>
    <source>
        <strain evidence="2 3">DSM 23960</strain>
    </source>
</reference>